<proteinExistence type="evidence at transcript level"/>
<evidence type="ECO:0000313" key="2">
    <source>
        <dbReference type="EMBL" id="BAB70921.1"/>
    </source>
</evidence>
<feature type="region of interest" description="Disordered" evidence="1">
    <location>
        <begin position="1"/>
        <end position="28"/>
    </location>
</feature>
<name>Q96NH7_HUMAN</name>
<sequence>MPSTWEAEAGGSAGRRAPPSSFRPGDAPVVPLCRQPDVLRRYFNRGGGGMFYLNTQLVNFNKQGENYRITPKPQNVVQQLGTGGVAGRQQGPEQARGVPWQSCLHPQATWPHTCPVYLSCARQYPQDSYSLKEHLPRAVPLVVMEGALVHLSIPVHQKPVSWRRDRETDLALCLLLHLRRDLPSAPWRAGRSKVASLGGMGLRAPQEHDRPSRPGYTEASARLGEALNGKGRCALGQVGELTGQQKWPWGPVLKGAVEGPCGLPSEAAQALRAAGVRMGAVWACRLFSQETSSSQ</sequence>
<protein>
    <submittedName>
        <fullName evidence="2">cDNA FLJ30870 fis, clone FEBRA2004237</fullName>
    </submittedName>
</protein>
<feature type="compositionally biased region" description="Low complexity" evidence="1">
    <location>
        <begin position="1"/>
        <end position="20"/>
    </location>
</feature>
<evidence type="ECO:0000256" key="1">
    <source>
        <dbReference type="SAM" id="MobiDB-lite"/>
    </source>
</evidence>
<reference evidence="2" key="1">
    <citation type="journal article" date="2004" name="Nat. Genet.">
        <title>Complete sequencing and characterization of 21,243 full-length human cDNAs.</title>
        <authorList>
            <person name="Ota T."/>
            <person name="Suzuki Y."/>
            <person name="Nishikawa T."/>
            <person name="Otsuki T."/>
            <person name="Sugiyama T."/>
            <person name="Irie R."/>
            <person name="Wakamatsu A."/>
            <person name="Hayashi K."/>
            <person name="Sato H."/>
            <person name="Nagai K."/>
            <person name="Kimura K."/>
            <person name="Makita H."/>
            <person name="Sekine M."/>
            <person name="Obayashi M."/>
            <person name="Nishi T."/>
            <person name="Shibahara T."/>
            <person name="Tanaka T."/>
            <person name="Ishii S."/>
            <person name="Yamamoto J."/>
            <person name="Saito K."/>
            <person name="Kawai Y."/>
            <person name="Isono Y."/>
            <person name="Nakamura Y."/>
            <person name="Nagahari K."/>
            <person name="Murakami K."/>
            <person name="Yasuda T."/>
            <person name="Iwayanagi T."/>
            <person name="Wagatsuma M."/>
            <person name="Shiratori A."/>
            <person name="Sudo H."/>
            <person name="Hosoiri T."/>
            <person name="Kaku Y."/>
            <person name="Kodaira H."/>
            <person name="Kondo H."/>
            <person name="Sugawara M."/>
            <person name="Takahashi M."/>
            <person name="Kanda K."/>
            <person name="Yokoi T."/>
            <person name="Furuya T."/>
            <person name="Kikkawa E."/>
            <person name="Omura Y."/>
            <person name="Abe K."/>
            <person name="Kamihara K."/>
            <person name="Katsuta N."/>
            <person name="Sato K."/>
            <person name="Tanikawa M."/>
            <person name="Yamazaki M."/>
            <person name="Ninomiya K."/>
            <person name="Ishibashi T."/>
            <person name="Yamashita H."/>
            <person name="Murakawa K."/>
            <person name="Fujimori K."/>
            <person name="Tanai H."/>
            <person name="Kimata M."/>
            <person name="Watanabe M."/>
            <person name="Hiraoka S."/>
            <person name="Chiba Y."/>
            <person name="Ishida S."/>
            <person name="Ono Y."/>
            <person name="Takiguchi S."/>
            <person name="Watanabe S."/>
            <person name="Yosida M."/>
            <person name="Hotuta T."/>
            <person name="Kusano J."/>
            <person name="Kanehori K."/>
            <person name="Takahashi-Fujii A."/>
            <person name="Hara H."/>
            <person name="Tanase T."/>
            <person name="Nomura Y."/>
            <person name="Togiya S."/>
            <person name="Komai F."/>
            <person name="Hara R."/>
            <person name="Takeuchi K."/>
            <person name="Arita M."/>
            <person name="Imose N."/>
            <person name="Musashino K."/>
            <person name="Yuuki H."/>
            <person name="Oshima A."/>
            <person name="Sasaki N."/>
            <person name="Aotsuka S."/>
            <person name="Yoshikawa Y."/>
            <person name="Matsunawa H."/>
            <person name="Ichihara T."/>
            <person name="Shiohata N."/>
            <person name="Sano S."/>
            <person name="Moriya S."/>
            <person name="Momiyama H."/>
            <person name="Satoh N."/>
            <person name="Takami S."/>
            <person name="Terashima Y."/>
            <person name="Suzuki O."/>
            <person name="Nakagawa S."/>
            <person name="Senoh A."/>
            <person name="Mizoguchi H."/>
            <person name="Goto Y."/>
            <person name="Shimizu F."/>
            <person name="Wakebe H."/>
            <person name="Hishigaki H."/>
            <person name="Watanabe T."/>
            <person name="Sugiyama A."/>
            <person name="Takemoto M."/>
            <person name="Kawakami B."/>
            <person name="Yamazaki M."/>
            <person name="Watanabe K."/>
            <person name="Kumagai A."/>
            <person name="Itakura S."/>
            <person name="Fukuzumi Y."/>
            <person name="Fujimori Y."/>
            <person name="Komiyama M."/>
            <person name="Tashiro H."/>
            <person name="Tanigami A."/>
            <person name="Fujiwara T."/>
            <person name="Ono T."/>
            <person name="Yamada K."/>
            <person name="Fujii Y."/>
            <person name="Ozaki K."/>
            <person name="Hirao M."/>
            <person name="Ohmori Y."/>
            <person name="Kawabata A."/>
            <person name="Hikiji T."/>
            <person name="Kobatake N."/>
            <person name="Inagaki H."/>
            <person name="Ikema Y."/>
            <person name="Okamoto S."/>
            <person name="Okitani R."/>
            <person name="Kawakami T."/>
            <person name="Noguchi S."/>
            <person name="Itoh T."/>
            <person name="Shigeta K."/>
            <person name="Senba T."/>
            <person name="Matsumura K."/>
            <person name="Nakajima Y."/>
            <person name="Mizuno T."/>
            <person name="Morinaga M."/>
            <person name="Sasaki M."/>
            <person name="Togashi T."/>
            <person name="Oyama M."/>
            <person name="Hata H."/>
            <person name="Watanabe M."/>
            <person name="Komatsu T."/>
            <person name="Mizushima-Sugano J."/>
            <person name="Satoh T."/>
            <person name="Shirai Y."/>
            <person name="Takahashi Y."/>
            <person name="Nakagawa K."/>
            <person name="Okumura K."/>
            <person name="Nagase T."/>
            <person name="Nomura N."/>
            <person name="Kikuchi H."/>
            <person name="Masuho Y."/>
            <person name="Yamashita R."/>
            <person name="Nakai K."/>
            <person name="Yada T."/>
            <person name="Nakamura Y."/>
            <person name="Ohara O."/>
            <person name="Isogai T."/>
            <person name="Sugano S."/>
        </authorList>
    </citation>
    <scope>NUCLEOTIDE SEQUENCE</scope>
    <source>
        <tissue evidence="2">Brain</tissue>
    </source>
</reference>
<dbReference type="AlphaFoldDB" id="Q96NH7"/>
<accession>Q96NH7</accession>
<dbReference type="EMBL" id="AK055432">
    <property type="protein sequence ID" value="BAB70921.1"/>
    <property type="molecule type" value="mRNA"/>
</dbReference>
<organism evidence="2">
    <name type="scientific">Homo sapiens</name>
    <name type="common">Human</name>
    <dbReference type="NCBI Taxonomy" id="9606"/>
    <lineage>
        <taxon>Eukaryota</taxon>
        <taxon>Metazoa</taxon>
        <taxon>Chordata</taxon>
        <taxon>Craniata</taxon>
        <taxon>Vertebrata</taxon>
        <taxon>Euteleostomi</taxon>
        <taxon>Mammalia</taxon>
        <taxon>Eutheria</taxon>
        <taxon>Euarchontoglires</taxon>
        <taxon>Primates</taxon>
        <taxon>Haplorrhini</taxon>
        <taxon>Catarrhini</taxon>
        <taxon>Hominidae</taxon>
        <taxon>Homo</taxon>
    </lineage>
</organism>